<sequence>MSAGLYGGKGLLDEEGGLKLRAATHIGKADPLGAAPRHAFDHNTTIGHANHFRVTQAGIARSSACFTLATTVAHAAIATVAIVTDNGTDAVGTDAQFNVLRERRRGKTGAAGSKSQR</sequence>
<organism evidence="1 2">
    <name type="scientific">Xaviernesmea oryzae</name>
    <dbReference type="NCBI Taxonomy" id="464029"/>
    <lineage>
        <taxon>Bacteria</taxon>
        <taxon>Pseudomonadati</taxon>
        <taxon>Pseudomonadota</taxon>
        <taxon>Alphaproteobacteria</taxon>
        <taxon>Hyphomicrobiales</taxon>
        <taxon>Rhizobiaceae</taxon>
        <taxon>Rhizobium/Agrobacterium group</taxon>
        <taxon>Xaviernesmea</taxon>
    </lineage>
</organism>
<dbReference type="Proteomes" id="UP000186364">
    <property type="component" value="Unassembled WGS sequence"/>
</dbReference>
<comment type="caution">
    <text evidence="1">The sequence shown here is derived from an EMBL/GenBank/DDBJ whole genome shotgun (WGS) entry which is preliminary data.</text>
</comment>
<protein>
    <submittedName>
        <fullName evidence="1">Uncharacterized protein</fullName>
    </submittedName>
</protein>
<reference evidence="1 2" key="1">
    <citation type="submission" date="2016-09" db="EMBL/GenBank/DDBJ databases">
        <title>Rhizobium sp. nov., a novel species isolated from the rice rhizosphere.</title>
        <authorList>
            <person name="Zhao J."/>
            <person name="Zhang X."/>
        </authorList>
    </citation>
    <scope>NUCLEOTIDE SEQUENCE [LARGE SCALE GENOMIC DNA]</scope>
    <source>
        <strain evidence="1 2">1.7048</strain>
    </source>
</reference>
<keyword evidence="2" id="KW-1185">Reference proteome</keyword>
<evidence type="ECO:0000313" key="2">
    <source>
        <dbReference type="Proteomes" id="UP000186364"/>
    </source>
</evidence>
<evidence type="ECO:0000313" key="1">
    <source>
        <dbReference type="EMBL" id="OLP60174.1"/>
    </source>
</evidence>
<dbReference type="EMBL" id="MKIP01000037">
    <property type="protein sequence ID" value="OLP60174.1"/>
    <property type="molecule type" value="Genomic_DNA"/>
</dbReference>
<name>A0A1Q9AXK1_9HYPH</name>
<proteinExistence type="predicted"/>
<gene>
    <name evidence="1" type="ORF">BJF93_14445</name>
</gene>
<dbReference type="AlphaFoldDB" id="A0A1Q9AXK1"/>
<accession>A0A1Q9AXK1</accession>